<comment type="caution">
    <text evidence="1">The sequence shown here is derived from an EMBL/GenBank/DDBJ whole genome shotgun (WGS) entry which is preliminary data.</text>
</comment>
<accession>B5VY18</accession>
<reference evidence="1 2" key="1">
    <citation type="journal article" date="2011" name="Appl. Environ. Microbiol.">
        <title>Contribution of a Sodium Ion Gradient to Energy Conservation during Fermentation in the Cyanobacterium Arthrospira (Spirulina) maxima CS-328.</title>
        <authorList>
            <person name="Carrieri D."/>
            <person name="Ananyev G."/>
            <person name="Lenz O."/>
            <person name="Bryant D.A."/>
            <person name="Dismukes G.C."/>
        </authorList>
    </citation>
    <scope>NUCLEOTIDE SEQUENCE [LARGE SCALE GENOMIC DNA]</scope>
    <source>
        <strain evidence="1 2">CS-328</strain>
    </source>
</reference>
<keyword evidence="2" id="KW-1185">Reference proteome</keyword>
<name>B5VY18_LIMMA</name>
<protein>
    <submittedName>
        <fullName evidence="1">Uncharacterized protein</fullName>
    </submittedName>
</protein>
<evidence type="ECO:0000313" key="1">
    <source>
        <dbReference type="EMBL" id="EDZ95720.1"/>
    </source>
</evidence>
<dbReference type="Proteomes" id="UP000004061">
    <property type="component" value="Unassembled WGS sequence"/>
</dbReference>
<proteinExistence type="predicted"/>
<gene>
    <name evidence="1" type="ORF">AmaxDRAFT_1410</name>
</gene>
<organism evidence="1 2">
    <name type="scientific">Limnospira maxima CS-328</name>
    <dbReference type="NCBI Taxonomy" id="513049"/>
    <lineage>
        <taxon>Bacteria</taxon>
        <taxon>Bacillati</taxon>
        <taxon>Cyanobacteriota</taxon>
        <taxon>Cyanophyceae</taxon>
        <taxon>Oscillatoriophycideae</taxon>
        <taxon>Oscillatoriales</taxon>
        <taxon>Sirenicapillariaceae</taxon>
        <taxon>Limnospira</taxon>
    </lineage>
</organism>
<sequence length="36" mass="4218">MIDNSELFSFKGPVLGYIQQYCRIRNTDFVDSVYVV</sequence>
<evidence type="ECO:0000313" key="2">
    <source>
        <dbReference type="Proteomes" id="UP000004061"/>
    </source>
</evidence>
<dbReference type="AlphaFoldDB" id="B5VY18"/>
<dbReference type="EMBL" id="ABYK01000008">
    <property type="protein sequence ID" value="EDZ95720.1"/>
    <property type="molecule type" value="Genomic_DNA"/>
</dbReference>